<dbReference type="AlphaFoldDB" id="D0W7J1"/>
<comment type="caution">
    <text evidence="2">The sequence shown here is derived from an EMBL/GenBank/DDBJ whole genome shotgun (WGS) entry which is preliminary data.</text>
</comment>
<accession>D0W7J1</accession>
<name>D0W7J1_NEILA</name>
<feature type="transmembrane region" description="Helical" evidence="1">
    <location>
        <begin position="49"/>
        <end position="67"/>
    </location>
</feature>
<dbReference type="EMBL" id="ACEQ02000005">
    <property type="protein sequence ID" value="EEZ76376.1"/>
    <property type="molecule type" value="Genomic_DNA"/>
</dbReference>
<evidence type="ECO:0000256" key="1">
    <source>
        <dbReference type="SAM" id="Phobius"/>
    </source>
</evidence>
<keyword evidence="1" id="KW-0472">Membrane</keyword>
<protein>
    <submittedName>
        <fullName evidence="2">Uncharacterized protein</fullName>
    </submittedName>
</protein>
<dbReference type="Proteomes" id="UP000003843">
    <property type="component" value="Unassembled WGS sequence"/>
</dbReference>
<proteinExistence type="predicted"/>
<reference evidence="2 3" key="1">
    <citation type="submission" date="2009-10" db="EMBL/GenBank/DDBJ databases">
        <authorList>
            <person name="Weinstock G."/>
            <person name="Sodergren E."/>
            <person name="Clifton S."/>
            <person name="Fulton L."/>
            <person name="Fulton B."/>
            <person name="Courtney L."/>
            <person name="Fronick C."/>
            <person name="Harrison M."/>
            <person name="Strong C."/>
            <person name="Farmer C."/>
            <person name="Delahaunty K."/>
            <person name="Markovic C."/>
            <person name="Hall O."/>
            <person name="Minx P."/>
            <person name="Tomlinson C."/>
            <person name="Mitreva M."/>
            <person name="Nelson J."/>
            <person name="Hou S."/>
            <person name="Wollam A."/>
            <person name="Pepin K.H."/>
            <person name="Johnson M."/>
            <person name="Bhonagiri V."/>
            <person name="Nash W.E."/>
            <person name="Warren W."/>
            <person name="Chinwalla A."/>
            <person name="Mardis E.R."/>
            <person name="Wilson R.K."/>
        </authorList>
    </citation>
    <scope>NUCLEOTIDE SEQUENCE [LARGE SCALE GENOMIC DNA]</scope>
    <source>
        <strain evidence="2 3">ATCC 23970</strain>
    </source>
</reference>
<organism evidence="2 3">
    <name type="scientific">Neisseria lactamica ATCC 23970</name>
    <dbReference type="NCBI Taxonomy" id="546265"/>
    <lineage>
        <taxon>Bacteria</taxon>
        <taxon>Pseudomonadati</taxon>
        <taxon>Pseudomonadota</taxon>
        <taxon>Betaproteobacteria</taxon>
        <taxon>Neisseriales</taxon>
        <taxon>Neisseriaceae</taxon>
        <taxon>Neisseria</taxon>
    </lineage>
</organism>
<evidence type="ECO:0000313" key="3">
    <source>
        <dbReference type="Proteomes" id="UP000003843"/>
    </source>
</evidence>
<evidence type="ECO:0000313" key="2">
    <source>
        <dbReference type="EMBL" id="EEZ76376.1"/>
    </source>
</evidence>
<feature type="transmembrane region" description="Helical" evidence="1">
    <location>
        <begin position="12"/>
        <end position="29"/>
    </location>
</feature>
<gene>
    <name evidence="2" type="ORF">NEILACOT_03491</name>
</gene>
<keyword evidence="1" id="KW-1133">Transmembrane helix</keyword>
<keyword evidence="1" id="KW-0812">Transmembrane</keyword>
<sequence length="69" mass="8334">MFIRYKSGFGRMVRYPPGFFGVVFFDRFLWFFDYWIPTSVGMTVWRFRFFRWIPVALGGWIPAFAGMTV</sequence>